<evidence type="ECO:0008006" key="4">
    <source>
        <dbReference type="Google" id="ProtNLM"/>
    </source>
</evidence>
<sequence>MAAPRLLFLSCLLASASATAAPLACQLSDPAQKYLIDVMVAQPPLKSFDAAPAQIIVRDKASGEVLQRIDSADVSDLVPAGDTVPSLRCDDQHLVVFADFNFDGEQDLAVRNGNEGGYAAASYDIYLADPSSPLLVLDKGLSALTREPQLGLFEIDPSTRHMKTRSKSGCCWRQSATWALQGNSPVKVAEKIEVKQAPSEGSPLMPAGYTDITDRTLKDGKWTEQRHLEGPVGDAPVMLRGTLDDKIAFALWWQMQGGVYVGEVRYTGTGSGKPIRLFGETYEDGGVALHEFDDQGRSTGDWFVQGEPDEHGFQSGIWKSGDTSRIIEARPTAFRIAPQRFSAAQGSLREGRYVLVTSDERSAWLTVKITPATDQSAGEIASIQLVMTRPGKPPIQVVDQWPLLAGNLIIGQKEIAEPLYRLRLFDGVVSVDAAGDVYELSGTYLKQP</sequence>
<dbReference type="AlphaFoldDB" id="A0A3T0JTB0"/>
<protein>
    <recommendedName>
        <fullName evidence="4">FG-GAP repeat protein</fullName>
    </recommendedName>
</protein>
<organism evidence="2 3">
    <name type="scientific">Pseudomonas syringae</name>
    <dbReference type="NCBI Taxonomy" id="317"/>
    <lineage>
        <taxon>Bacteria</taxon>
        <taxon>Pseudomonadati</taxon>
        <taxon>Pseudomonadota</taxon>
        <taxon>Gammaproteobacteria</taxon>
        <taxon>Pseudomonadales</taxon>
        <taxon>Pseudomonadaceae</taxon>
        <taxon>Pseudomonas</taxon>
    </lineage>
</organism>
<proteinExistence type="predicted"/>
<evidence type="ECO:0000313" key="2">
    <source>
        <dbReference type="EMBL" id="AZV26592.1"/>
    </source>
</evidence>
<gene>
    <name evidence="2" type="ORF">CT157_11395</name>
</gene>
<keyword evidence="1" id="KW-0732">Signal</keyword>
<dbReference type="NCBIfam" id="NF047539">
    <property type="entry name" value="XAC2610_fam"/>
    <property type="match status" value="1"/>
</dbReference>
<accession>A0A3T0JTB0</accession>
<reference evidence="2 3" key="1">
    <citation type="submission" date="2017-11" db="EMBL/GenBank/DDBJ databases">
        <title>Effect of PGPRs.</title>
        <authorList>
            <person name="Oliva R."/>
            <person name="Nong J."/>
            <person name="Roman V."/>
        </authorList>
    </citation>
    <scope>NUCLEOTIDE SEQUENCE [LARGE SCALE GENOMIC DNA]</scope>
    <source>
        <strain evidence="2">Inb918</strain>
    </source>
</reference>
<evidence type="ECO:0000313" key="3">
    <source>
        <dbReference type="Proteomes" id="UP000282760"/>
    </source>
</evidence>
<dbReference type="Proteomes" id="UP000282760">
    <property type="component" value="Chromosome"/>
</dbReference>
<feature type="chain" id="PRO_5019292260" description="FG-GAP repeat protein" evidence="1">
    <location>
        <begin position="21"/>
        <end position="448"/>
    </location>
</feature>
<name>A0A3T0JTB0_PSESX</name>
<feature type="signal peptide" evidence="1">
    <location>
        <begin position="1"/>
        <end position="20"/>
    </location>
</feature>
<evidence type="ECO:0000256" key="1">
    <source>
        <dbReference type="SAM" id="SignalP"/>
    </source>
</evidence>
<dbReference type="InterPro" id="IPR058087">
    <property type="entry name" value="XAC2610_dom"/>
</dbReference>
<dbReference type="EMBL" id="CP024646">
    <property type="protein sequence ID" value="AZV26592.1"/>
    <property type="molecule type" value="Genomic_DNA"/>
</dbReference>